<organism evidence="4 5">
    <name type="scientific">Mycoplasma seminis</name>
    <dbReference type="NCBI Taxonomy" id="512749"/>
    <lineage>
        <taxon>Bacteria</taxon>
        <taxon>Bacillati</taxon>
        <taxon>Mycoplasmatota</taxon>
        <taxon>Mollicutes</taxon>
        <taxon>Mycoplasmataceae</taxon>
        <taxon>Mycoplasma</taxon>
    </lineage>
</organism>
<protein>
    <submittedName>
        <fullName evidence="4">AAA family ATPase</fullName>
    </submittedName>
</protein>
<dbReference type="Gene3D" id="3.40.50.300">
    <property type="entry name" value="P-loop containing nucleotide triphosphate hydrolases"/>
    <property type="match status" value="1"/>
</dbReference>
<keyword evidence="5" id="KW-1185">Reference proteome</keyword>
<evidence type="ECO:0000256" key="1">
    <source>
        <dbReference type="ARBA" id="ARBA00022741"/>
    </source>
</evidence>
<evidence type="ECO:0000259" key="3">
    <source>
        <dbReference type="SMART" id="SM00382"/>
    </source>
</evidence>
<dbReference type="SUPFAM" id="SSF52540">
    <property type="entry name" value="P-loop containing nucleoside triphosphate hydrolases"/>
    <property type="match status" value="1"/>
</dbReference>
<accession>A0ABY9HC38</accession>
<dbReference type="InterPro" id="IPR001270">
    <property type="entry name" value="ClpA/B"/>
</dbReference>
<dbReference type="InterPro" id="IPR003593">
    <property type="entry name" value="AAA+_ATPase"/>
</dbReference>
<keyword evidence="1" id="KW-0547">Nucleotide-binding</keyword>
<evidence type="ECO:0000313" key="5">
    <source>
        <dbReference type="Proteomes" id="UP001237011"/>
    </source>
</evidence>
<dbReference type="Pfam" id="PF07724">
    <property type="entry name" value="AAA_2"/>
    <property type="match status" value="1"/>
</dbReference>
<dbReference type="InterPro" id="IPR003959">
    <property type="entry name" value="ATPase_AAA_core"/>
</dbReference>
<feature type="domain" description="AAA+ ATPase" evidence="3">
    <location>
        <begin position="323"/>
        <end position="461"/>
    </location>
</feature>
<sequence>MIKNKLDLSINNEYLHTVKKTKSKHHNSSTFIILNNKQLDIGSSASWCFDYKFYYPKYEIICQDIKTIFSKNKNIFINTADSNEIKHITSTLNFDGSFQQINIDMTKIHNIGKNNNWGDYEFAVANMFAYLNKISLVNSNILLVLSNFFSLSFSNSNDGFLNTTNVEFLKMLLDNPNIHILIYGNDSEFNLFCDNSDLPFYFDRINVQNLKSDPKSEITAFIKSNSQFLSQQAPEINKIMFQKYLEKYSNNIYKDCDNLFDFISSLNPTEFESKLKEYFNIIPYHLAYEEICSKLSKNIKSQSDAVETISKYLFLKLNKYDNNLNSFLFLGDSGVGKTELAKQISKNFYNNNIFIIDSTKIQTYDDFCKFIISDDPRDTNSLYMHLKSFPNSLVLFDEIEKSNFLCSSSFLSDLFKTSSITSTSGNELSIKNSIIIFTSNLFSQELKINKFSKSQIIDLMGSKFNSDFVKNLNEFIYFNSLNQTDMKLILKSKLHNFMKKNNIIILNEEEYVNSLFTVGEDIKTIRFYISIMQLHFDKITKNLETTHQRIQAYFSFETKELEIKNENN</sequence>
<proteinExistence type="predicted"/>
<dbReference type="PROSITE" id="PS00675">
    <property type="entry name" value="SIGMA54_INTERACT_1"/>
    <property type="match status" value="1"/>
</dbReference>
<dbReference type="PRINTS" id="PR00300">
    <property type="entry name" value="CLPPROTEASEA"/>
</dbReference>
<name>A0ABY9HC38_9MOLU</name>
<evidence type="ECO:0000256" key="2">
    <source>
        <dbReference type="ARBA" id="ARBA00022840"/>
    </source>
</evidence>
<evidence type="ECO:0000313" key="4">
    <source>
        <dbReference type="EMBL" id="WLP85769.1"/>
    </source>
</evidence>
<keyword evidence="2" id="KW-0067">ATP-binding</keyword>
<dbReference type="EMBL" id="CP132191">
    <property type="protein sequence ID" value="WLP85769.1"/>
    <property type="molecule type" value="Genomic_DNA"/>
</dbReference>
<reference evidence="4" key="1">
    <citation type="submission" date="2023-08" db="EMBL/GenBank/DDBJ databases">
        <title>Complete genome sequence of Mycoplasma seminis 2200.</title>
        <authorList>
            <person name="Spergser J."/>
        </authorList>
    </citation>
    <scope>NUCLEOTIDE SEQUENCE [LARGE SCALE GENOMIC DNA]</scope>
    <source>
        <strain evidence="4">2200</strain>
    </source>
</reference>
<dbReference type="InterPro" id="IPR050130">
    <property type="entry name" value="ClpA_ClpB"/>
</dbReference>
<dbReference type="RefSeq" id="WP_305938193.1">
    <property type="nucleotide sequence ID" value="NZ_CP132191.1"/>
</dbReference>
<dbReference type="InterPro" id="IPR027417">
    <property type="entry name" value="P-loop_NTPase"/>
</dbReference>
<dbReference type="PANTHER" id="PTHR11638:SF18">
    <property type="entry name" value="HEAT SHOCK PROTEIN 104"/>
    <property type="match status" value="1"/>
</dbReference>
<gene>
    <name evidence="4" type="ORF">Q8852_01300</name>
</gene>
<dbReference type="Proteomes" id="UP001237011">
    <property type="component" value="Chromosome"/>
</dbReference>
<dbReference type="PANTHER" id="PTHR11638">
    <property type="entry name" value="ATP-DEPENDENT CLP PROTEASE"/>
    <property type="match status" value="1"/>
</dbReference>
<dbReference type="SMART" id="SM00382">
    <property type="entry name" value="AAA"/>
    <property type="match status" value="1"/>
</dbReference>
<dbReference type="InterPro" id="IPR025662">
    <property type="entry name" value="Sigma_54_int_dom_ATP-bd_1"/>
</dbReference>